<proteinExistence type="predicted"/>
<keyword evidence="3" id="KW-1185">Reference proteome</keyword>
<name>A0A2X0MA52_9BASI</name>
<accession>A0A2X0MA52</accession>
<keyword evidence="1" id="KW-0472">Membrane</keyword>
<evidence type="ECO:0000313" key="3">
    <source>
        <dbReference type="Proteomes" id="UP000249464"/>
    </source>
</evidence>
<dbReference type="EMBL" id="FQNC01000045">
    <property type="protein sequence ID" value="SGY60863.1"/>
    <property type="molecule type" value="Genomic_DNA"/>
</dbReference>
<evidence type="ECO:0000313" key="2">
    <source>
        <dbReference type="EMBL" id="SGY60863.1"/>
    </source>
</evidence>
<dbReference type="AlphaFoldDB" id="A0A2X0MA52"/>
<reference evidence="2 3" key="1">
    <citation type="submission" date="2016-11" db="EMBL/GenBank/DDBJ databases">
        <authorList>
            <person name="Jaros S."/>
            <person name="Januszkiewicz K."/>
            <person name="Wedrychowicz H."/>
        </authorList>
    </citation>
    <scope>NUCLEOTIDE SEQUENCE [LARGE SCALE GENOMIC DNA]</scope>
</reference>
<gene>
    <name evidence="2" type="primary">BQ5605_C007g04496</name>
    <name evidence="2" type="ORF">BQ5605_C007G04496</name>
</gene>
<organism evidence="2 3">
    <name type="scientific">Microbotryum silenes-dioicae</name>
    <dbReference type="NCBI Taxonomy" id="796604"/>
    <lineage>
        <taxon>Eukaryota</taxon>
        <taxon>Fungi</taxon>
        <taxon>Dikarya</taxon>
        <taxon>Basidiomycota</taxon>
        <taxon>Pucciniomycotina</taxon>
        <taxon>Microbotryomycetes</taxon>
        <taxon>Microbotryales</taxon>
        <taxon>Microbotryaceae</taxon>
        <taxon>Microbotryum</taxon>
    </lineage>
</organism>
<protein>
    <submittedName>
        <fullName evidence="2">BQ5605_C007g04496 protein</fullName>
    </submittedName>
</protein>
<keyword evidence="1" id="KW-1133">Transmembrane helix</keyword>
<dbReference type="Proteomes" id="UP000249464">
    <property type="component" value="Unassembled WGS sequence"/>
</dbReference>
<keyword evidence="1" id="KW-0812">Transmembrane</keyword>
<feature type="transmembrane region" description="Helical" evidence="1">
    <location>
        <begin position="6"/>
        <end position="27"/>
    </location>
</feature>
<evidence type="ECO:0000256" key="1">
    <source>
        <dbReference type="SAM" id="Phobius"/>
    </source>
</evidence>
<sequence>MLRRLLFGGFGRIAWLLFVGVGILLRVRRTTSCGKGRAIDEPCHHPDKYCILGVNPNLKRFLMNKRLDPSNEASRISIIITKWKYVERK</sequence>